<dbReference type="EnsemblMetazoa" id="tetur04g01450.1">
    <property type="protein sequence ID" value="tetur04g01450.1"/>
    <property type="gene ID" value="tetur04g01450"/>
</dbReference>
<sequence length="77" mass="8796">MDWDETQNLTSTLNFTFTRLKMCFTIHSIQAKAYSVNGQAAVDETPDFCLTMSIHFQLAFLAILTIVTIEAKTRDYL</sequence>
<proteinExistence type="predicted"/>
<evidence type="ECO:0000256" key="1">
    <source>
        <dbReference type="SAM" id="Phobius"/>
    </source>
</evidence>
<reference evidence="3" key="1">
    <citation type="submission" date="2011-08" db="EMBL/GenBank/DDBJ databases">
        <authorList>
            <person name="Rombauts S."/>
        </authorList>
    </citation>
    <scope>NUCLEOTIDE SEQUENCE</scope>
    <source>
        <strain evidence="3">London</strain>
    </source>
</reference>
<protein>
    <submittedName>
        <fullName evidence="2">Uncharacterized protein</fullName>
    </submittedName>
</protein>
<feature type="transmembrane region" description="Helical" evidence="1">
    <location>
        <begin position="54"/>
        <end position="71"/>
    </location>
</feature>
<keyword evidence="1" id="KW-0812">Transmembrane</keyword>
<keyword evidence="1" id="KW-1133">Transmembrane helix</keyword>
<dbReference type="Proteomes" id="UP000015104">
    <property type="component" value="Unassembled WGS sequence"/>
</dbReference>
<organism evidence="2 3">
    <name type="scientific">Tetranychus urticae</name>
    <name type="common">Two-spotted spider mite</name>
    <dbReference type="NCBI Taxonomy" id="32264"/>
    <lineage>
        <taxon>Eukaryota</taxon>
        <taxon>Metazoa</taxon>
        <taxon>Ecdysozoa</taxon>
        <taxon>Arthropoda</taxon>
        <taxon>Chelicerata</taxon>
        <taxon>Arachnida</taxon>
        <taxon>Acari</taxon>
        <taxon>Acariformes</taxon>
        <taxon>Trombidiformes</taxon>
        <taxon>Prostigmata</taxon>
        <taxon>Eleutherengona</taxon>
        <taxon>Raphignathae</taxon>
        <taxon>Tetranychoidea</taxon>
        <taxon>Tetranychidae</taxon>
        <taxon>Tetranychus</taxon>
    </lineage>
</organism>
<dbReference type="EMBL" id="CAEY01001352">
    <property type="status" value="NOT_ANNOTATED_CDS"/>
    <property type="molecule type" value="Genomic_DNA"/>
</dbReference>
<keyword evidence="1" id="KW-0472">Membrane</keyword>
<evidence type="ECO:0000313" key="3">
    <source>
        <dbReference type="Proteomes" id="UP000015104"/>
    </source>
</evidence>
<reference evidence="2" key="2">
    <citation type="submission" date="2015-06" db="UniProtKB">
        <authorList>
            <consortium name="EnsemblMetazoa"/>
        </authorList>
    </citation>
    <scope>IDENTIFICATION</scope>
</reference>
<dbReference type="HOGENOM" id="CLU_2641311_0_0_1"/>
<evidence type="ECO:0000313" key="2">
    <source>
        <dbReference type="EnsemblMetazoa" id="tetur04g01450.1"/>
    </source>
</evidence>
<accession>T1K1H8</accession>
<dbReference type="AlphaFoldDB" id="T1K1H8"/>
<keyword evidence="3" id="KW-1185">Reference proteome</keyword>
<name>T1K1H8_TETUR</name>